<evidence type="ECO:0000313" key="1">
    <source>
        <dbReference type="EMBL" id="AVK08893.1"/>
    </source>
</evidence>
<reference evidence="1 2" key="1">
    <citation type="submission" date="2018-02" db="EMBL/GenBank/DDBJ databases">
        <title>FDA/CDC Antimicrobial Resistant Isolate Bank Genome Sequencing.</title>
        <authorList>
            <person name="Benahmed F.H."/>
            <person name="Lutgring J.D."/>
            <person name="Yoo B."/>
            <person name="Machado M."/>
            <person name="Brown A."/>
            <person name="McAllister G."/>
            <person name="Perry A."/>
            <person name="Halpin A.L."/>
            <person name="Vavikolanu K."/>
            <person name="Ott S."/>
            <person name="Zhao X."/>
            <person name="Tallon L.J."/>
            <person name="Sadzewicz L."/>
            <person name="Aluvathingal J."/>
            <person name="Nadendla S."/>
            <person name="Voskania-kordi A."/>
            <person name="Simonyan V."/>
            <person name="Patel J."/>
            <person name="Shawar R.M."/>
        </authorList>
    </citation>
    <scope>NUCLEOTIDE SEQUENCE [LARGE SCALE GENOMIC DNA]</scope>
    <source>
        <strain evidence="1 2">AR_0356</strain>
    </source>
</reference>
<keyword evidence="2" id="KW-1185">Reference proteome</keyword>
<protein>
    <submittedName>
        <fullName evidence="1">Uncharacterized protein</fullName>
    </submittedName>
</protein>
<proteinExistence type="predicted"/>
<evidence type="ECO:0000313" key="2">
    <source>
        <dbReference type="Proteomes" id="UP000238390"/>
    </source>
</evidence>
<dbReference type="AlphaFoldDB" id="A0A2R3J449"/>
<gene>
    <name evidence="1" type="ORF">CSB93_4572</name>
</gene>
<sequence length="43" mass="4742">MRRGRIVANVPAVPGSGVSEGCLGSFAQRPQCKNYEIPWLPLW</sequence>
<name>A0A2R3J449_9PSED</name>
<dbReference type="Proteomes" id="UP000238390">
    <property type="component" value="Chromosome"/>
</dbReference>
<accession>A0A2R3J449</accession>
<dbReference type="EMBL" id="CP027169">
    <property type="protein sequence ID" value="AVK08893.1"/>
    <property type="molecule type" value="Genomic_DNA"/>
</dbReference>
<organism evidence="1 2">
    <name type="scientific">Pseudomonas paraeruginosa</name>
    <dbReference type="NCBI Taxonomy" id="2994495"/>
    <lineage>
        <taxon>Bacteria</taxon>
        <taxon>Pseudomonadati</taxon>
        <taxon>Pseudomonadota</taxon>
        <taxon>Gammaproteobacteria</taxon>
        <taxon>Pseudomonadales</taxon>
        <taxon>Pseudomonadaceae</taxon>
        <taxon>Pseudomonas</taxon>
    </lineage>
</organism>